<reference evidence="9 10" key="1">
    <citation type="submission" date="2015-12" db="EMBL/GenBank/DDBJ databases">
        <title>Complete genome of Lacimicrobium alkaliphilum KCTC 32984.</title>
        <authorList>
            <person name="Kim S.-G."/>
            <person name="Lee Y.-J."/>
        </authorList>
    </citation>
    <scope>NUCLEOTIDE SEQUENCE [LARGE SCALE GENOMIC DNA]</scope>
    <source>
        <strain evidence="9 10">YelD216</strain>
    </source>
</reference>
<keyword evidence="10" id="KW-1185">Reference proteome</keyword>
<evidence type="ECO:0000313" key="10">
    <source>
        <dbReference type="Proteomes" id="UP000068447"/>
    </source>
</evidence>
<gene>
    <name evidence="9" type="ORF">AT746_13510</name>
</gene>
<evidence type="ECO:0000256" key="1">
    <source>
        <dbReference type="ARBA" id="ARBA00004377"/>
    </source>
</evidence>
<dbReference type="STRING" id="1526571.AT746_13510"/>
<dbReference type="GO" id="GO:0015627">
    <property type="term" value="C:type II protein secretion system complex"/>
    <property type="evidence" value="ECO:0007669"/>
    <property type="project" value="InterPro"/>
</dbReference>
<dbReference type="GO" id="GO:0015628">
    <property type="term" value="P:protein secretion by the type II secretion system"/>
    <property type="evidence" value="ECO:0007669"/>
    <property type="project" value="InterPro"/>
</dbReference>
<feature type="domain" description="General secretion pathway GspH" evidence="8">
    <location>
        <begin position="2"/>
        <end position="106"/>
    </location>
</feature>
<dbReference type="AlphaFoldDB" id="A0A0U2ZC32"/>
<organism evidence="9 10">
    <name type="scientific">Lacimicrobium alkaliphilum</name>
    <dbReference type="NCBI Taxonomy" id="1526571"/>
    <lineage>
        <taxon>Bacteria</taxon>
        <taxon>Pseudomonadati</taxon>
        <taxon>Pseudomonadota</taxon>
        <taxon>Gammaproteobacteria</taxon>
        <taxon>Alteromonadales</taxon>
        <taxon>Alteromonadaceae</taxon>
        <taxon>Lacimicrobium</taxon>
    </lineage>
</organism>
<keyword evidence="3" id="KW-0488">Methylation</keyword>
<dbReference type="InterPro" id="IPR022346">
    <property type="entry name" value="T2SS_GspH"/>
</dbReference>
<dbReference type="Pfam" id="PF12019">
    <property type="entry name" value="GspH"/>
    <property type="match status" value="1"/>
</dbReference>
<keyword evidence="5" id="KW-0812">Transmembrane</keyword>
<protein>
    <recommendedName>
        <fullName evidence="8">General secretion pathway GspH domain-containing protein</fullName>
    </recommendedName>
</protein>
<keyword evidence="2" id="KW-1003">Cell membrane</keyword>
<dbReference type="OrthoDB" id="6400290at2"/>
<evidence type="ECO:0000313" key="9">
    <source>
        <dbReference type="EMBL" id="ALT00468.1"/>
    </source>
</evidence>
<keyword evidence="6" id="KW-1133">Transmembrane helix</keyword>
<dbReference type="Gene3D" id="3.55.40.10">
    <property type="entry name" value="minor pseudopilin epsh domain"/>
    <property type="match status" value="1"/>
</dbReference>
<keyword evidence="7" id="KW-0472">Membrane</keyword>
<evidence type="ECO:0000259" key="8">
    <source>
        <dbReference type="Pfam" id="PF12019"/>
    </source>
</evidence>
<accession>A0A0U2ZC32</accession>
<evidence type="ECO:0000256" key="5">
    <source>
        <dbReference type="ARBA" id="ARBA00022692"/>
    </source>
</evidence>
<evidence type="ECO:0000256" key="6">
    <source>
        <dbReference type="ARBA" id="ARBA00022989"/>
    </source>
</evidence>
<proteinExistence type="predicted"/>
<evidence type="ECO:0000256" key="4">
    <source>
        <dbReference type="ARBA" id="ARBA00022519"/>
    </source>
</evidence>
<dbReference type="Proteomes" id="UP000068447">
    <property type="component" value="Chromosome"/>
</dbReference>
<keyword evidence="4" id="KW-0997">Cell inner membrane</keyword>
<comment type="subcellular location">
    <subcellularLocation>
        <location evidence="1">Cell inner membrane</location>
        <topology evidence="1">Single-pass membrane protein</topology>
    </subcellularLocation>
</comment>
<dbReference type="GO" id="GO:0005886">
    <property type="term" value="C:plasma membrane"/>
    <property type="evidence" value="ECO:0007669"/>
    <property type="project" value="UniProtKB-SubCell"/>
</dbReference>
<dbReference type="EMBL" id="CP013650">
    <property type="protein sequence ID" value="ALT00468.1"/>
    <property type="molecule type" value="Genomic_DNA"/>
</dbReference>
<evidence type="ECO:0000256" key="7">
    <source>
        <dbReference type="ARBA" id="ARBA00023136"/>
    </source>
</evidence>
<dbReference type="KEGG" id="lal:AT746_13510"/>
<name>A0A0U2ZC32_9ALTE</name>
<evidence type="ECO:0000256" key="3">
    <source>
        <dbReference type="ARBA" id="ARBA00022481"/>
    </source>
</evidence>
<sequence>MLQYARSMAISTGNDIAIDFVPGSNWCLGLSDSGPCDCNIADSCNVDNVEHLVNAYDYPGVYLSKLTFDDGLAVIDGRRGMAAGNAGTLELTDGEHALRLVMSNLGRVRICAKSGTPGGYPPC</sequence>
<evidence type="ECO:0000256" key="2">
    <source>
        <dbReference type="ARBA" id="ARBA00022475"/>
    </source>
</evidence>